<evidence type="ECO:0000256" key="1">
    <source>
        <dbReference type="SAM" id="MobiDB-lite"/>
    </source>
</evidence>
<feature type="compositionally biased region" description="Low complexity" evidence="1">
    <location>
        <begin position="21"/>
        <end position="34"/>
    </location>
</feature>
<feature type="region of interest" description="Disordered" evidence="1">
    <location>
        <begin position="20"/>
        <end position="41"/>
    </location>
</feature>
<dbReference type="PROSITE" id="PS51257">
    <property type="entry name" value="PROKAR_LIPOPROTEIN"/>
    <property type="match status" value="1"/>
</dbReference>
<name>A0ABR8MIV1_9ACTN</name>
<proteinExistence type="predicted"/>
<reference evidence="2 3" key="1">
    <citation type="submission" date="2020-09" db="EMBL/GenBank/DDBJ databases">
        <title>novel species in genus Nocardioides.</title>
        <authorList>
            <person name="Zhang G."/>
        </authorList>
    </citation>
    <scope>NUCLEOTIDE SEQUENCE [LARGE SCALE GENOMIC DNA]</scope>
    <source>
        <strain evidence="2 3">19197</strain>
    </source>
</reference>
<sequence>MNRGMVLGLLIAAGATGCGGADSSAGPARPASSPTAVLPADGPVRTVTTVLDEGGGPVMCLGMVMQSSPPQCDGPDVAGWEWADHPEADAAGGVRWGGFVVVGDWDGTTLTVTAARPATDDDWPRTQDDDFVTSCDEPDGGWVVVDPATTTNGAKGDANRVAEQLPDYGLIWADQSINPRWPDWQRLVDGDLERDTLELEQAMNDPRYTILNVGVTDDLARAEAAVREVWGGPLCVYELYNTSARLREVADELRDLPGNLTPQFGTISNRVDLPVIHDDGSIQAWVDEEYGEDVVEVTSALTPVG</sequence>
<organism evidence="2 3">
    <name type="scientific">Nocardioides hwasunensis</name>
    <dbReference type="NCBI Taxonomy" id="397258"/>
    <lineage>
        <taxon>Bacteria</taxon>
        <taxon>Bacillati</taxon>
        <taxon>Actinomycetota</taxon>
        <taxon>Actinomycetes</taxon>
        <taxon>Propionibacteriales</taxon>
        <taxon>Nocardioidaceae</taxon>
        <taxon>Nocardioides</taxon>
    </lineage>
</organism>
<gene>
    <name evidence="2" type="ORF">IEZ25_14550</name>
</gene>
<dbReference type="RefSeq" id="WP_191200190.1">
    <property type="nucleotide sequence ID" value="NZ_BAAAPA010000006.1"/>
</dbReference>
<protein>
    <submittedName>
        <fullName evidence="2">Uncharacterized protein</fullName>
    </submittedName>
</protein>
<comment type="caution">
    <text evidence="2">The sequence shown here is derived from an EMBL/GenBank/DDBJ whole genome shotgun (WGS) entry which is preliminary data.</text>
</comment>
<dbReference type="EMBL" id="JACXYY010000006">
    <property type="protein sequence ID" value="MBD3915843.1"/>
    <property type="molecule type" value="Genomic_DNA"/>
</dbReference>
<evidence type="ECO:0000313" key="2">
    <source>
        <dbReference type="EMBL" id="MBD3915843.1"/>
    </source>
</evidence>
<dbReference type="Proteomes" id="UP000649289">
    <property type="component" value="Unassembled WGS sequence"/>
</dbReference>
<keyword evidence="3" id="KW-1185">Reference proteome</keyword>
<evidence type="ECO:0000313" key="3">
    <source>
        <dbReference type="Proteomes" id="UP000649289"/>
    </source>
</evidence>
<accession>A0ABR8MIV1</accession>